<organism evidence="2 3">
    <name type="scientific">Alectoria fallacina</name>
    <dbReference type="NCBI Taxonomy" id="1903189"/>
    <lineage>
        <taxon>Eukaryota</taxon>
        <taxon>Fungi</taxon>
        <taxon>Dikarya</taxon>
        <taxon>Ascomycota</taxon>
        <taxon>Pezizomycotina</taxon>
        <taxon>Lecanoromycetes</taxon>
        <taxon>OSLEUM clade</taxon>
        <taxon>Lecanoromycetidae</taxon>
        <taxon>Lecanorales</taxon>
        <taxon>Lecanorineae</taxon>
        <taxon>Parmeliaceae</taxon>
        <taxon>Alectoria</taxon>
    </lineage>
</organism>
<keyword evidence="3" id="KW-1185">Reference proteome</keyword>
<sequence length="162" mass="18548">MPNRRPALSAAQRNQHNQATQDQDNEELQSAIERLGIRPIAPPMRAFRISRHHTSLVKSFGWFATQKVVQGTPLLAEKALFEAVGYHTEDDIEAKRDRLLPSDLVDFNALTWMDRPISANKIFDTDCLKMHRTQQGWIKSGLFLKAARLNHSCIPNAYRAWN</sequence>
<feature type="region of interest" description="Disordered" evidence="1">
    <location>
        <begin position="1"/>
        <end position="26"/>
    </location>
</feature>
<comment type="caution">
    <text evidence="2">The sequence shown here is derived from an EMBL/GenBank/DDBJ whole genome shotgun (WGS) entry which is preliminary data.</text>
</comment>
<evidence type="ECO:0000256" key="1">
    <source>
        <dbReference type="SAM" id="MobiDB-lite"/>
    </source>
</evidence>
<dbReference type="Proteomes" id="UP000664203">
    <property type="component" value="Unassembled WGS sequence"/>
</dbReference>
<evidence type="ECO:0000313" key="2">
    <source>
        <dbReference type="EMBL" id="CAF9917875.1"/>
    </source>
</evidence>
<dbReference type="AlphaFoldDB" id="A0A8H3IEK0"/>
<dbReference type="OrthoDB" id="265717at2759"/>
<dbReference type="InterPro" id="IPR046341">
    <property type="entry name" value="SET_dom_sf"/>
</dbReference>
<reference evidence="2" key="1">
    <citation type="submission" date="2021-03" db="EMBL/GenBank/DDBJ databases">
        <authorList>
            <person name="Tagirdzhanova G."/>
        </authorList>
    </citation>
    <scope>NUCLEOTIDE SEQUENCE</scope>
</reference>
<dbReference type="EMBL" id="CAJPDR010000104">
    <property type="protein sequence ID" value="CAF9917875.1"/>
    <property type="molecule type" value="Genomic_DNA"/>
</dbReference>
<dbReference type="SUPFAM" id="SSF82199">
    <property type="entry name" value="SET domain"/>
    <property type="match status" value="1"/>
</dbReference>
<evidence type="ECO:0008006" key="4">
    <source>
        <dbReference type="Google" id="ProtNLM"/>
    </source>
</evidence>
<evidence type="ECO:0000313" key="3">
    <source>
        <dbReference type="Proteomes" id="UP000664203"/>
    </source>
</evidence>
<dbReference type="Gene3D" id="2.170.270.10">
    <property type="entry name" value="SET domain"/>
    <property type="match status" value="1"/>
</dbReference>
<feature type="compositionally biased region" description="Polar residues" evidence="1">
    <location>
        <begin position="11"/>
        <end position="22"/>
    </location>
</feature>
<accession>A0A8H3IEK0</accession>
<protein>
    <recommendedName>
        <fullName evidence="4">SET domain-containing protein</fullName>
    </recommendedName>
</protein>
<name>A0A8H3IEK0_9LECA</name>
<gene>
    <name evidence="2" type="ORF">ALECFALPRED_000389</name>
</gene>
<proteinExistence type="predicted"/>